<protein>
    <submittedName>
        <fullName evidence="1">Uncharacterized protein</fullName>
    </submittedName>
</protein>
<reference evidence="1" key="1">
    <citation type="submission" date="2020-06" db="EMBL/GenBank/DDBJ databases">
        <authorList>
            <person name="Li T."/>
            <person name="Hu X."/>
            <person name="Zhang T."/>
            <person name="Song X."/>
            <person name="Zhang H."/>
            <person name="Dai N."/>
            <person name="Sheng W."/>
            <person name="Hou X."/>
            <person name="Wei L."/>
        </authorList>
    </citation>
    <scope>NUCLEOTIDE SEQUENCE</scope>
    <source>
        <strain evidence="1">G02</strain>
        <tissue evidence="1">Leaf</tissue>
    </source>
</reference>
<accession>A0AAW2QGC2</accession>
<reference evidence="1" key="2">
    <citation type="journal article" date="2024" name="Plant">
        <title>Genomic evolution and insights into agronomic trait innovations of Sesamum species.</title>
        <authorList>
            <person name="Miao H."/>
            <person name="Wang L."/>
            <person name="Qu L."/>
            <person name="Liu H."/>
            <person name="Sun Y."/>
            <person name="Le M."/>
            <person name="Wang Q."/>
            <person name="Wei S."/>
            <person name="Zheng Y."/>
            <person name="Lin W."/>
            <person name="Duan Y."/>
            <person name="Cao H."/>
            <person name="Xiong S."/>
            <person name="Wang X."/>
            <person name="Wei L."/>
            <person name="Li C."/>
            <person name="Ma Q."/>
            <person name="Ju M."/>
            <person name="Zhao R."/>
            <person name="Li G."/>
            <person name="Mu C."/>
            <person name="Tian Q."/>
            <person name="Mei H."/>
            <person name="Zhang T."/>
            <person name="Gao T."/>
            <person name="Zhang H."/>
        </authorList>
    </citation>
    <scope>NUCLEOTIDE SEQUENCE</scope>
    <source>
        <strain evidence="1">G02</strain>
    </source>
</reference>
<dbReference type="AlphaFoldDB" id="A0AAW2QGC2"/>
<proteinExistence type="predicted"/>
<sequence>MDQAVIGLLPSQALPSWTASDGPMSIERTSMPWRSGPLVHWCEGFIYFGLGQLPVGRAHQNV</sequence>
<comment type="caution">
    <text evidence="1">The sequence shown here is derived from an EMBL/GenBank/DDBJ whole genome shotgun (WGS) entry which is preliminary data.</text>
</comment>
<gene>
    <name evidence="1" type="ORF">Sradi_3584500</name>
</gene>
<name>A0AAW2QGC2_SESRA</name>
<evidence type="ECO:0000313" key="1">
    <source>
        <dbReference type="EMBL" id="KAL0366944.1"/>
    </source>
</evidence>
<organism evidence="1">
    <name type="scientific">Sesamum radiatum</name>
    <name type="common">Black benniseed</name>
    <dbReference type="NCBI Taxonomy" id="300843"/>
    <lineage>
        <taxon>Eukaryota</taxon>
        <taxon>Viridiplantae</taxon>
        <taxon>Streptophyta</taxon>
        <taxon>Embryophyta</taxon>
        <taxon>Tracheophyta</taxon>
        <taxon>Spermatophyta</taxon>
        <taxon>Magnoliopsida</taxon>
        <taxon>eudicotyledons</taxon>
        <taxon>Gunneridae</taxon>
        <taxon>Pentapetalae</taxon>
        <taxon>asterids</taxon>
        <taxon>lamiids</taxon>
        <taxon>Lamiales</taxon>
        <taxon>Pedaliaceae</taxon>
        <taxon>Sesamum</taxon>
    </lineage>
</organism>
<dbReference type="EMBL" id="JACGWJ010000015">
    <property type="protein sequence ID" value="KAL0366944.1"/>
    <property type="molecule type" value="Genomic_DNA"/>
</dbReference>